<feature type="compositionally biased region" description="Low complexity" evidence="5">
    <location>
        <begin position="8"/>
        <end position="20"/>
    </location>
</feature>
<evidence type="ECO:0000259" key="7">
    <source>
        <dbReference type="Pfam" id="PF01490"/>
    </source>
</evidence>
<protein>
    <submittedName>
        <fullName evidence="8">Unnamed protein product</fullName>
    </submittedName>
</protein>
<dbReference type="OrthoDB" id="438545at2759"/>
<dbReference type="PANTHER" id="PTHR22950:SF652">
    <property type="entry name" value="TRANSMEMBRANE AMINO ACID TRANSPORTER FAMILY PROTEIN"/>
    <property type="match status" value="1"/>
</dbReference>
<evidence type="ECO:0000256" key="3">
    <source>
        <dbReference type="ARBA" id="ARBA00022989"/>
    </source>
</evidence>
<dbReference type="GO" id="GO:0015179">
    <property type="term" value="F:L-amino acid transmembrane transporter activity"/>
    <property type="evidence" value="ECO:0007669"/>
    <property type="project" value="TreeGrafter"/>
</dbReference>
<feature type="transmembrane region" description="Helical" evidence="6">
    <location>
        <begin position="203"/>
        <end position="222"/>
    </location>
</feature>
<accession>A0A9W6WQL7</accession>
<evidence type="ECO:0000256" key="2">
    <source>
        <dbReference type="ARBA" id="ARBA00022692"/>
    </source>
</evidence>
<feature type="transmembrane region" description="Helical" evidence="6">
    <location>
        <begin position="346"/>
        <end position="367"/>
    </location>
</feature>
<evidence type="ECO:0000313" key="8">
    <source>
        <dbReference type="EMBL" id="GMF13680.1"/>
    </source>
</evidence>
<feature type="transmembrane region" description="Helical" evidence="6">
    <location>
        <begin position="470"/>
        <end position="492"/>
    </location>
</feature>
<dbReference type="EMBL" id="BSXW01000167">
    <property type="protein sequence ID" value="GMF13680.1"/>
    <property type="molecule type" value="Genomic_DNA"/>
</dbReference>
<organism evidence="8 9">
    <name type="scientific">Phytophthora lilii</name>
    <dbReference type="NCBI Taxonomy" id="2077276"/>
    <lineage>
        <taxon>Eukaryota</taxon>
        <taxon>Sar</taxon>
        <taxon>Stramenopiles</taxon>
        <taxon>Oomycota</taxon>
        <taxon>Peronosporomycetes</taxon>
        <taxon>Peronosporales</taxon>
        <taxon>Peronosporaceae</taxon>
        <taxon>Phytophthora</taxon>
    </lineage>
</organism>
<sequence length="532" mass="57741">MPVSGETSPLLPLSPGPLSSGRRHRHRRESFETGFPLVVAEEIDVQTTVKELETESQARAPTVSPCQWLGRNCAVPFTLLMSAIGAGTLAVPYTFVLLSPLQAVLVLCCVGMAMAFTADTLVDVHVALVTESTSDLEENRETYQHLAWRAGGRPLARLTGALTAFAVFGACVGCVRVVKDMAPTILSAMMAGFEERTPEEQQHAVVVAVWIVVLVVVLPLGCFTKISALRFSSYLGVAFSVYLVGAVAYRAAVGSIEDSGVNVASPAPVLENEAPLFWRISEVVGIYNFTFMLHLNVLPLLAQLVTAETVKRQEHHDMDIEALGSTEAPVAVHLLQAAGRTMRRHLVLAVGVCVLLYATFGICAAQIYGSNTQGNILLNLSNDRIMAVPRVAVLLTILLSFPLLFHPLRSLILEMYVACIYRSNESEDECLDEEEVQEQTPSQTVQATVTVLLLVAQILCALRVPGLQVVFSFVGASILLMLCYLFPLVFYVRLAPWRSNSKGMIRLILLIILAVIAIVFCVAATLQLVIPA</sequence>
<evidence type="ECO:0000313" key="9">
    <source>
        <dbReference type="Proteomes" id="UP001165083"/>
    </source>
</evidence>
<evidence type="ECO:0000256" key="5">
    <source>
        <dbReference type="SAM" id="MobiDB-lite"/>
    </source>
</evidence>
<evidence type="ECO:0000256" key="1">
    <source>
        <dbReference type="ARBA" id="ARBA00004141"/>
    </source>
</evidence>
<dbReference type="Pfam" id="PF01490">
    <property type="entry name" value="Aa_trans"/>
    <property type="match status" value="2"/>
</dbReference>
<dbReference type="PANTHER" id="PTHR22950">
    <property type="entry name" value="AMINO ACID TRANSPORTER"/>
    <property type="match status" value="1"/>
</dbReference>
<feature type="transmembrane region" description="Helical" evidence="6">
    <location>
        <begin position="234"/>
        <end position="256"/>
    </location>
</feature>
<comment type="caution">
    <text evidence="8">The sequence shown here is derived from an EMBL/GenBank/DDBJ whole genome shotgun (WGS) entry which is preliminary data.</text>
</comment>
<feature type="transmembrane region" description="Helical" evidence="6">
    <location>
        <begin position="504"/>
        <end position="530"/>
    </location>
</feature>
<keyword evidence="9" id="KW-1185">Reference proteome</keyword>
<feature type="region of interest" description="Disordered" evidence="5">
    <location>
        <begin position="1"/>
        <end position="25"/>
    </location>
</feature>
<keyword evidence="3 6" id="KW-1133">Transmembrane helix</keyword>
<keyword evidence="2 6" id="KW-0812">Transmembrane</keyword>
<feature type="domain" description="Amino acid transporter transmembrane" evidence="7">
    <location>
        <begin position="341"/>
        <end position="527"/>
    </location>
</feature>
<name>A0A9W6WQL7_9STRA</name>
<dbReference type="AlphaFoldDB" id="A0A9W6WQL7"/>
<feature type="domain" description="Amino acid transporter transmembrane" evidence="7">
    <location>
        <begin position="77"/>
        <end position="308"/>
    </location>
</feature>
<gene>
    <name evidence="8" type="ORF">Plil01_000412900</name>
</gene>
<dbReference type="GO" id="GO:0016020">
    <property type="term" value="C:membrane"/>
    <property type="evidence" value="ECO:0007669"/>
    <property type="project" value="UniProtKB-SubCell"/>
</dbReference>
<comment type="subcellular location">
    <subcellularLocation>
        <location evidence="1">Membrane</location>
        <topology evidence="1">Multi-pass membrane protein</topology>
    </subcellularLocation>
</comment>
<dbReference type="InterPro" id="IPR013057">
    <property type="entry name" value="AA_transpt_TM"/>
</dbReference>
<reference evidence="8" key="1">
    <citation type="submission" date="2023-04" db="EMBL/GenBank/DDBJ databases">
        <title>Phytophthora lilii NBRC 32176.</title>
        <authorList>
            <person name="Ichikawa N."/>
            <person name="Sato H."/>
            <person name="Tonouchi N."/>
        </authorList>
    </citation>
    <scope>NUCLEOTIDE SEQUENCE</scope>
    <source>
        <strain evidence="8">NBRC 32176</strain>
    </source>
</reference>
<dbReference type="Proteomes" id="UP001165083">
    <property type="component" value="Unassembled WGS sequence"/>
</dbReference>
<keyword evidence="4 6" id="KW-0472">Membrane</keyword>
<evidence type="ECO:0000256" key="6">
    <source>
        <dbReference type="SAM" id="Phobius"/>
    </source>
</evidence>
<feature type="transmembrane region" description="Helical" evidence="6">
    <location>
        <begin position="445"/>
        <end position="464"/>
    </location>
</feature>
<evidence type="ECO:0000256" key="4">
    <source>
        <dbReference type="ARBA" id="ARBA00023136"/>
    </source>
</evidence>
<feature type="transmembrane region" description="Helical" evidence="6">
    <location>
        <begin position="276"/>
        <end position="302"/>
    </location>
</feature>
<feature type="transmembrane region" description="Helical" evidence="6">
    <location>
        <begin position="387"/>
        <end position="405"/>
    </location>
</feature>
<feature type="transmembrane region" description="Helical" evidence="6">
    <location>
        <begin position="158"/>
        <end position="178"/>
    </location>
</feature>
<proteinExistence type="predicted"/>